<dbReference type="SUPFAM" id="SSF81382">
    <property type="entry name" value="Skp1 dimerisation domain-like"/>
    <property type="match status" value="1"/>
</dbReference>
<sequence length="160" mass="18328">MVKLTSSDGQEFNERAMMPQCMWKAAPQTVCLSTHPLSSFNSPLPNVSGPILSKVIEYAGQHKDDPPLQPEEEMKPKSSDDIEDWDREFMNVDQGTLFELILAANYLDMKNLLDLGCKTVANMIKGKSVEEIRKTFNIVNDFTPEEEEQIRKENEWCEDR</sequence>
<dbReference type="GO" id="GO:0006511">
    <property type="term" value="P:ubiquitin-dependent protein catabolic process"/>
    <property type="evidence" value="ECO:0007669"/>
    <property type="project" value="InterPro"/>
</dbReference>
<comment type="caution">
    <text evidence="6">The sequence shown here is derived from an EMBL/GenBank/DDBJ whole genome shotgun (WGS) entry which is preliminary data.</text>
</comment>
<evidence type="ECO:0000256" key="3">
    <source>
        <dbReference type="PIRNR" id="PIRNR028729"/>
    </source>
</evidence>
<dbReference type="InterPro" id="IPR016072">
    <property type="entry name" value="Skp1_comp_dimer"/>
</dbReference>
<feature type="region of interest" description="Disordered" evidence="4">
    <location>
        <begin position="60"/>
        <end position="80"/>
    </location>
</feature>
<keyword evidence="2 3" id="KW-0833">Ubl conjugation pathway</keyword>
<dbReference type="GO" id="GO:0016567">
    <property type="term" value="P:protein ubiquitination"/>
    <property type="evidence" value="ECO:0007669"/>
    <property type="project" value="UniProtKB-UniPathway"/>
</dbReference>
<organism evidence="6 7">
    <name type="scientific">Synchytrium endobioticum</name>
    <dbReference type="NCBI Taxonomy" id="286115"/>
    <lineage>
        <taxon>Eukaryota</taxon>
        <taxon>Fungi</taxon>
        <taxon>Fungi incertae sedis</taxon>
        <taxon>Chytridiomycota</taxon>
        <taxon>Chytridiomycota incertae sedis</taxon>
        <taxon>Chytridiomycetes</taxon>
        <taxon>Synchytriales</taxon>
        <taxon>Synchytriaceae</taxon>
        <taxon>Synchytrium</taxon>
    </lineage>
</organism>
<evidence type="ECO:0000256" key="1">
    <source>
        <dbReference type="ARBA" id="ARBA00009993"/>
    </source>
</evidence>
<evidence type="ECO:0000259" key="5">
    <source>
        <dbReference type="Pfam" id="PF01466"/>
    </source>
</evidence>
<comment type="subunit">
    <text evidence="3">Component of the SCF (SKP1-CUL1-F-box protein) E3 ubiquitin ligase complexes.</text>
</comment>
<dbReference type="FunFam" id="3.30.710.10:FF:000026">
    <property type="entry name" value="E3 ubiquitin ligase complex SCF subunit"/>
    <property type="match status" value="1"/>
</dbReference>
<gene>
    <name evidence="6" type="ORF">SeLEV6574_g04402</name>
</gene>
<dbReference type="InterPro" id="IPR011333">
    <property type="entry name" value="SKP1/BTB/POZ_sf"/>
</dbReference>
<comment type="similarity">
    <text evidence="1 3">Belongs to the SKP1 family.</text>
</comment>
<dbReference type="AlphaFoldDB" id="A0A507CZJ5"/>
<dbReference type="PANTHER" id="PTHR11165">
    <property type="entry name" value="SKP1"/>
    <property type="match status" value="1"/>
</dbReference>
<evidence type="ECO:0000313" key="6">
    <source>
        <dbReference type="EMBL" id="TPX44584.1"/>
    </source>
</evidence>
<dbReference type="OrthoDB" id="2342932at2759"/>
<accession>A0A507CZJ5</accession>
<dbReference type="EMBL" id="QEAM01000175">
    <property type="protein sequence ID" value="TPX44584.1"/>
    <property type="molecule type" value="Genomic_DNA"/>
</dbReference>
<dbReference type="Gene3D" id="3.30.710.10">
    <property type="entry name" value="Potassium Channel Kv1.1, Chain A"/>
    <property type="match status" value="1"/>
</dbReference>
<comment type="pathway">
    <text evidence="3">Protein modification; protein ubiquitination.</text>
</comment>
<dbReference type="UniPathway" id="UPA00143"/>
<dbReference type="SUPFAM" id="SSF54695">
    <property type="entry name" value="POZ domain"/>
    <property type="match status" value="1"/>
</dbReference>
<dbReference type="Pfam" id="PF01466">
    <property type="entry name" value="Skp1"/>
    <property type="match status" value="1"/>
</dbReference>
<dbReference type="CDD" id="cd18322">
    <property type="entry name" value="BTB_POZ_SKP1"/>
    <property type="match status" value="1"/>
</dbReference>
<dbReference type="Proteomes" id="UP000320475">
    <property type="component" value="Unassembled WGS sequence"/>
</dbReference>
<dbReference type="SMART" id="SM00512">
    <property type="entry name" value="Skp1"/>
    <property type="match status" value="1"/>
</dbReference>
<dbReference type="InterPro" id="IPR016897">
    <property type="entry name" value="SKP1"/>
</dbReference>
<proteinExistence type="inferred from homology"/>
<evidence type="ECO:0000313" key="7">
    <source>
        <dbReference type="Proteomes" id="UP000320475"/>
    </source>
</evidence>
<evidence type="ECO:0000256" key="4">
    <source>
        <dbReference type="SAM" id="MobiDB-lite"/>
    </source>
</evidence>
<dbReference type="InterPro" id="IPR001232">
    <property type="entry name" value="SKP1-like"/>
</dbReference>
<dbReference type="VEuPathDB" id="FungiDB:SeMB42_g01537"/>
<name>A0A507CZJ5_9FUNG</name>
<dbReference type="PIRSF" id="PIRSF028729">
    <property type="entry name" value="E3_ubiquit_lig_SCF_Skp"/>
    <property type="match status" value="1"/>
</dbReference>
<comment type="function">
    <text evidence="3">Essential component of the SCF (SKP1-CUL1-F-box protein) E3 ubiquitin ligase complexes, which mediate the ubiquitination and subsequent proteasomal degradation of target proteins.</text>
</comment>
<reference evidence="6 7" key="1">
    <citation type="journal article" date="2019" name="Sci. Rep.">
        <title>Comparative genomics of chytrid fungi reveal insights into the obligate biotrophic and pathogenic lifestyle of Synchytrium endobioticum.</title>
        <authorList>
            <person name="van de Vossenberg B.T.L.H."/>
            <person name="Warris S."/>
            <person name="Nguyen H.D.T."/>
            <person name="van Gent-Pelzer M.P.E."/>
            <person name="Joly D.L."/>
            <person name="van de Geest H.C."/>
            <person name="Bonants P.J.M."/>
            <person name="Smith D.S."/>
            <person name="Levesque C.A."/>
            <person name="van der Lee T.A.J."/>
        </authorList>
    </citation>
    <scope>NUCLEOTIDE SEQUENCE [LARGE SCALE GENOMIC DNA]</scope>
    <source>
        <strain evidence="6 7">LEV6574</strain>
    </source>
</reference>
<dbReference type="InterPro" id="IPR036296">
    <property type="entry name" value="SKP1-like_dim_sf"/>
</dbReference>
<feature type="domain" description="SKP1 component dimerisation" evidence="5">
    <location>
        <begin position="110"/>
        <end position="157"/>
    </location>
</feature>
<protein>
    <recommendedName>
        <fullName evidence="3">E3 ubiquitin ligase complex SCF subunit</fullName>
    </recommendedName>
</protein>
<evidence type="ECO:0000256" key="2">
    <source>
        <dbReference type="ARBA" id="ARBA00022786"/>
    </source>
</evidence>